<protein>
    <submittedName>
        <fullName evidence="3">Glycosyltransferase family 4 protein</fullName>
    </submittedName>
</protein>
<gene>
    <name evidence="3" type="ORF">BacF7301_20305</name>
</gene>
<keyword evidence="1" id="KW-0472">Membrane</keyword>
<sequence length="392" mass="44716">MKIAIICSYPLPYGMAATTRIFSYSKGLVALGADIEVISYMPSGIGIDNLEDDKGELDGVKYRYAFRRKRTKNKIFRYLEVLWSLLLLMKYLVKNNGKSKYDAIIISSDNLVILCYMIFANIIIQSKLLFIFDEFPIPIRGKLKKAIPAWKRNAYSLILHFYSGYISMTDTLLKYYQDISFHKGIIVSSITDISRFEKLPVRVNMHPASFRIVYMGNMELSKDNVDNILLSLAYLRNKYNIHLFLYGNPSKSNKNELLDIIKSNELSDYVTFDYVSYVDVPTILNEADVLVSSQPDTVRAAGGFPTKLGEYLMTAKPVLCTDVGEISEYFVDKKEVYLAMPGSPKDFADKLSYIFDNYKEALLAGEAGKQKIINNYSHYQAGNKIFNFIKSL</sequence>
<keyword evidence="1" id="KW-0812">Transmembrane</keyword>
<dbReference type="Pfam" id="PF00534">
    <property type="entry name" value="Glycos_transf_1"/>
    <property type="match status" value="1"/>
</dbReference>
<feature type="domain" description="Glycosyl transferase family 1" evidence="2">
    <location>
        <begin position="211"/>
        <end position="370"/>
    </location>
</feature>
<name>A0A6H0KT28_9BACE</name>
<proteinExistence type="predicted"/>
<keyword evidence="3" id="KW-0808">Transferase</keyword>
<dbReference type="EMBL" id="CP050831">
    <property type="protein sequence ID" value="QIU96349.1"/>
    <property type="molecule type" value="Genomic_DNA"/>
</dbReference>
<evidence type="ECO:0000313" key="4">
    <source>
        <dbReference type="Proteomes" id="UP000501780"/>
    </source>
</evidence>
<dbReference type="KEGG" id="bfc:BacF7301_20305"/>
<dbReference type="AlphaFoldDB" id="A0A6H0KT28"/>
<keyword evidence="4" id="KW-1185">Reference proteome</keyword>
<dbReference type="Proteomes" id="UP000501780">
    <property type="component" value="Chromosome"/>
</dbReference>
<organism evidence="3 4">
    <name type="scientific">Bacteroides faecium</name>
    <dbReference type="NCBI Taxonomy" id="2715212"/>
    <lineage>
        <taxon>Bacteria</taxon>
        <taxon>Pseudomonadati</taxon>
        <taxon>Bacteroidota</taxon>
        <taxon>Bacteroidia</taxon>
        <taxon>Bacteroidales</taxon>
        <taxon>Bacteroidaceae</taxon>
        <taxon>Bacteroides</taxon>
    </lineage>
</organism>
<dbReference type="RefSeq" id="WP_167965705.1">
    <property type="nucleotide sequence ID" value="NZ_CP050831.1"/>
</dbReference>
<dbReference type="PANTHER" id="PTHR12526">
    <property type="entry name" value="GLYCOSYLTRANSFERASE"/>
    <property type="match status" value="1"/>
</dbReference>
<accession>A0A6H0KT28</accession>
<dbReference type="Gene3D" id="3.40.50.2000">
    <property type="entry name" value="Glycogen Phosphorylase B"/>
    <property type="match status" value="2"/>
</dbReference>
<dbReference type="InterPro" id="IPR001296">
    <property type="entry name" value="Glyco_trans_1"/>
</dbReference>
<dbReference type="GO" id="GO:0016740">
    <property type="term" value="F:transferase activity"/>
    <property type="evidence" value="ECO:0007669"/>
    <property type="project" value="UniProtKB-KW"/>
</dbReference>
<feature type="transmembrane region" description="Helical" evidence="1">
    <location>
        <begin position="104"/>
        <end position="124"/>
    </location>
</feature>
<evidence type="ECO:0000259" key="2">
    <source>
        <dbReference type="Pfam" id="PF00534"/>
    </source>
</evidence>
<keyword evidence="1" id="KW-1133">Transmembrane helix</keyword>
<dbReference type="PANTHER" id="PTHR12526:SF630">
    <property type="entry name" value="GLYCOSYLTRANSFERASE"/>
    <property type="match status" value="1"/>
</dbReference>
<dbReference type="SUPFAM" id="SSF53756">
    <property type="entry name" value="UDP-Glycosyltransferase/glycogen phosphorylase"/>
    <property type="match status" value="1"/>
</dbReference>
<reference evidence="3 4" key="1">
    <citation type="submission" date="2020-03" db="EMBL/GenBank/DDBJ databases">
        <title>Genomic analysis of Bacteroides faecium CBA7301.</title>
        <authorList>
            <person name="Kim J."/>
            <person name="Roh S.W."/>
        </authorList>
    </citation>
    <scope>NUCLEOTIDE SEQUENCE [LARGE SCALE GENOMIC DNA]</scope>
    <source>
        <strain evidence="3 4">CBA7301</strain>
    </source>
</reference>
<evidence type="ECO:0000256" key="1">
    <source>
        <dbReference type="SAM" id="Phobius"/>
    </source>
</evidence>
<evidence type="ECO:0000313" key="3">
    <source>
        <dbReference type="EMBL" id="QIU96349.1"/>
    </source>
</evidence>